<evidence type="ECO:0000313" key="9">
    <source>
        <dbReference type="Proteomes" id="UP000682877"/>
    </source>
</evidence>
<dbReference type="GO" id="GO:0046983">
    <property type="term" value="F:protein dimerization activity"/>
    <property type="evidence" value="ECO:0007669"/>
    <property type="project" value="InterPro"/>
</dbReference>
<dbReference type="PANTHER" id="PTHR11746">
    <property type="entry name" value="O-METHYLTRANSFERASE"/>
    <property type="match status" value="1"/>
</dbReference>
<evidence type="ECO:0000256" key="2">
    <source>
        <dbReference type="ARBA" id="ARBA00022679"/>
    </source>
</evidence>
<dbReference type="PROSITE" id="PS51683">
    <property type="entry name" value="SAM_OMT_II"/>
    <property type="match status" value="1"/>
</dbReference>
<dbReference type="SUPFAM" id="SSF46785">
    <property type="entry name" value="Winged helix' DNA-binding domain"/>
    <property type="match status" value="1"/>
</dbReference>
<sequence length="381" mass="42158">MENHFVVPSTIYPNPKSAQTKDEQQVEEARLLARRLSNAAAFPMALKAALELGVIDIIATIGDGLWLSPSEIALRLPTKPSNPEAPVLLDRMLRLLASYSILKCRNVVTKENGQTGKIERVYTAEPVCKFLLNNSDGSGSFASLIMMNLSDVNIKTWGQLKGVILEGKDAFNSAHGMKLFEYMRSNEQYCKLFSQAMSESSSMVMEMVLEAYDGFKDVKTLVDVGGGLGSTLSLITSKYPHILGINFDLPPVIARAPLYPGIKHAAGDMFTKIPNGDAIFMKWILHDWTEEQCIKILKNSWKSLEENGKVIIVEMVTPVEAKSGDICSNIVFGMDMTMLTQCSGGKERSLYEFENLAYASGFSRCEIACSVYPFSVIEIYK</sequence>
<dbReference type="InterPro" id="IPR036388">
    <property type="entry name" value="WH-like_DNA-bd_sf"/>
</dbReference>
<feature type="domain" description="O-methyltransferase C-terminal" evidence="6">
    <location>
        <begin position="157"/>
        <end position="363"/>
    </location>
</feature>
<dbReference type="FunFam" id="1.10.10.10:FF:000357">
    <property type="entry name" value="Caffeic acid 3-O-methyltransferase"/>
    <property type="match status" value="1"/>
</dbReference>
<evidence type="ECO:0000256" key="5">
    <source>
        <dbReference type="SAM" id="MobiDB-lite"/>
    </source>
</evidence>
<dbReference type="GO" id="GO:0008171">
    <property type="term" value="F:O-methyltransferase activity"/>
    <property type="evidence" value="ECO:0007669"/>
    <property type="project" value="InterPro"/>
</dbReference>
<dbReference type="Proteomes" id="UP000682877">
    <property type="component" value="Chromosome 8"/>
</dbReference>
<organism evidence="8 9">
    <name type="scientific">Arabidopsis arenosa</name>
    <name type="common">Sand rock-cress</name>
    <name type="synonym">Cardaminopsis arenosa</name>
    <dbReference type="NCBI Taxonomy" id="38785"/>
    <lineage>
        <taxon>Eukaryota</taxon>
        <taxon>Viridiplantae</taxon>
        <taxon>Streptophyta</taxon>
        <taxon>Embryophyta</taxon>
        <taxon>Tracheophyta</taxon>
        <taxon>Spermatophyta</taxon>
        <taxon>Magnoliopsida</taxon>
        <taxon>eudicotyledons</taxon>
        <taxon>Gunneridae</taxon>
        <taxon>Pentapetalae</taxon>
        <taxon>rosids</taxon>
        <taxon>malvids</taxon>
        <taxon>Brassicales</taxon>
        <taxon>Brassicaceae</taxon>
        <taxon>Camelineae</taxon>
        <taxon>Arabidopsis</taxon>
    </lineage>
</organism>
<evidence type="ECO:0000256" key="3">
    <source>
        <dbReference type="ARBA" id="ARBA00022691"/>
    </source>
</evidence>
<protein>
    <submittedName>
        <fullName evidence="8">Uncharacterized protein</fullName>
    </submittedName>
</protein>
<name>A0A8S2B9W8_ARAAE</name>
<evidence type="ECO:0000256" key="4">
    <source>
        <dbReference type="PIRSR" id="PIRSR005739-1"/>
    </source>
</evidence>
<proteinExistence type="predicted"/>
<keyword evidence="1" id="KW-0489">Methyltransferase</keyword>
<keyword evidence="2" id="KW-0808">Transferase</keyword>
<feature type="active site" description="Proton acceptor" evidence="4">
    <location>
        <position position="286"/>
    </location>
</feature>
<dbReference type="GO" id="GO:0032259">
    <property type="term" value="P:methylation"/>
    <property type="evidence" value="ECO:0007669"/>
    <property type="project" value="UniProtKB-KW"/>
</dbReference>
<feature type="region of interest" description="Disordered" evidence="5">
    <location>
        <begin position="1"/>
        <end position="23"/>
    </location>
</feature>
<accession>A0A8S2B9W8</accession>
<dbReference type="FunFam" id="3.40.50.150:FF:000061">
    <property type="entry name" value="Caffeic acid O-methyltransferase"/>
    <property type="match status" value="1"/>
</dbReference>
<reference evidence="8" key="1">
    <citation type="submission" date="2021-01" db="EMBL/GenBank/DDBJ databases">
        <authorList>
            <person name="Bezrukov I."/>
        </authorList>
    </citation>
    <scope>NUCLEOTIDE SEQUENCE</scope>
</reference>
<dbReference type="EMBL" id="LR999458">
    <property type="protein sequence ID" value="CAE6238978.1"/>
    <property type="molecule type" value="Genomic_DNA"/>
</dbReference>
<evidence type="ECO:0000259" key="7">
    <source>
        <dbReference type="Pfam" id="PF08100"/>
    </source>
</evidence>
<evidence type="ECO:0000259" key="6">
    <source>
        <dbReference type="Pfam" id="PF00891"/>
    </source>
</evidence>
<dbReference type="Gene3D" id="1.10.10.10">
    <property type="entry name" value="Winged helix-like DNA-binding domain superfamily/Winged helix DNA-binding domain"/>
    <property type="match status" value="1"/>
</dbReference>
<dbReference type="InterPro" id="IPR012967">
    <property type="entry name" value="COMT_dimerisation"/>
</dbReference>
<dbReference type="SUPFAM" id="SSF53335">
    <property type="entry name" value="S-adenosyl-L-methionine-dependent methyltransferases"/>
    <property type="match status" value="1"/>
</dbReference>
<dbReference type="InterPro" id="IPR029063">
    <property type="entry name" value="SAM-dependent_MTases_sf"/>
</dbReference>
<dbReference type="InterPro" id="IPR001077">
    <property type="entry name" value="COMT_C"/>
</dbReference>
<gene>
    <name evidence="8" type="ORF">AARE701A_LOCUS21431</name>
</gene>
<keyword evidence="9" id="KW-1185">Reference proteome</keyword>
<dbReference type="Gene3D" id="3.40.50.150">
    <property type="entry name" value="Vaccinia Virus protein VP39"/>
    <property type="match status" value="1"/>
</dbReference>
<keyword evidence="3" id="KW-0949">S-adenosyl-L-methionine</keyword>
<dbReference type="Pfam" id="PF08100">
    <property type="entry name" value="Dimerisation"/>
    <property type="match status" value="1"/>
</dbReference>
<feature type="domain" description="O-methyltransferase dimerisation" evidence="7">
    <location>
        <begin position="36"/>
        <end position="133"/>
    </location>
</feature>
<dbReference type="InterPro" id="IPR016461">
    <property type="entry name" value="COMT-like"/>
</dbReference>
<dbReference type="Pfam" id="PF00891">
    <property type="entry name" value="Methyltransf_2"/>
    <property type="match status" value="1"/>
</dbReference>
<evidence type="ECO:0000256" key="1">
    <source>
        <dbReference type="ARBA" id="ARBA00022603"/>
    </source>
</evidence>
<dbReference type="InterPro" id="IPR036390">
    <property type="entry name" value="WH_DNA-bd_sf"/>
</dbReference>
<evidence type="ECO:0000313" key="8">
    <source>
        <dbReference type="EMBL" id="CAE6238978.1"/>
    </source>
</evidence>
<dbReference type="PIRSF" id="PIRSF005739">
    <property type="entry name" value="O-mtase"/>
    <property type="match status" value="1"/>
</dbReference>
<dbReference type="AlphaFoldDB" id="A0A8S2B9W8"/>